<proteinExistence type="predicted"/>
<name>A0A8J3NJJ1_9ACTN</name>
<dbReference type="InterPro" id="IPR016024">
    <property type="entry name" value="ARM-type_fold"/>
</dbReference>
<comment type="caution">
    <text evidence="2">The sequence shown here is derived from an EMBL/GenBank/DDBJ whole genome shotgun (WGS) entry which is preliminary data.</text>
</comment>
<evidence type="ECO:0008006" key="4">
    <source>
        <dbReference type="Google" id="ProtNLM"/>
    </source>
</evidence>
<sequence>MIDDTTLFAGLDTIPWGRMRHAYGRAGEVPALIRGLADPDPAAREEALDAMYGAVHHQGDVYRCTVEAIPFLLRICGSGRAGAGQVVELVASIGGGDHDGRLKGPAAQARDLVTAQFPFWCALAADDEPAVRAAAVKALRACRSRGSDAASFLRARYAEEADPAVRAAIVAAVADLGRARHAAGVAGWVADLLASEPDTRVRLTLFAELNTLPAAAGRLTLDAALDLLDAGYAEHGEPPTPAGFHTATLIGAVRERQEAADRLRSRAALDTLVRAVVNSFGDRVAERTALVTHLLAADDWERRLDAMYPTLHLAQGWRGSYQDVAALAGRQLASPHDELRRRAVRVLDGLGSLAAPAADALAETLANGVREASWNDDDQQTAWTVRWAHGLPTLGPVPARLAQLGDVRVLPVLAWALEQEEMPRNTGYLLAGLGERAAELVPVIRRRVAGLSDGDERMVSLAFALKSLGPRGAEALPELLAKAPERWTLAAIGSFGPAAAAALPLLRRVAAAGDPRLAPAAAVASYQVGGDAAEAAALLTPLLTGEAGAVRDAAGALAEIGTAAPAALSALRRVLRRRDTPAGWLHVDVARALWAVTGDAGAVQPVLTRQWQAHPLTRPTIVGVWAEMGPAAADCLPLLREELAEVRRLSARQGIHQGDPCSPDEKFLADVRAAARGVAQSGPGADPSPGES</sequence>
<evidence type="ECO:0000313" key="3">
    <source>
        <dbReference type="Proteomes" id="UP000601223"/>
    </source>
</evidence>
<dbReference type="Pfam" id="PF13646">
    <property type="entry name" value="HEAT_2"/>
    <property type="match status" value="1"/>
</dbReference>
<dbReference type="InterPro" id="IPR011989">
    <property type="entry name" value="ARM-like"/>
</dbReference>
<keyword evidence="3" id="KW-1185">Reference proteome</keyword>
<dbReference type="EMBL" id="BONF01000014">
    <property type="protein sequence ID" value="GIF81521.1"/>
    <property type="molecule type" value="Genomic_DNA"/>
</dbReference>
<dbReference type="SUPFAM" id="SSF48371">
    <property type="entry name" value="ARM repeat"/>
    <property type="match status" value="1"/>
</dbReference>
<accession>A0A8J3NJJ1</accession>
<protein>
    <recommendedName>
        <fullName evidence="4">HEAT repeat domain-containing protein</fullName>
    </recommendedName>
</protein>
<feature type="region of interest" description="Disordered" evidence="1">
    <location>
        <begin position="672"/>
        <end position="692"/>
    </location>
</feature>
<organism evidence="2 3">
    <name type="scientific">Catellatospora bangladeshensis</name>
    <dbReference type="NCBI Taxonomy" id="310355"/>
    <lineage>
        <taxon>Bacteria</taxon>
        <taxon>Bacillati</taxon>
        <taxon>Actinomycetota</taxon>
        <taxon>Actinomycetes</taxon>
        <taxon>Micromonosporales</taxon>
        <taxon>Micromonosporaceae</taxon>
        <taxon>Catellatospora</taxon>
    </lineage>
</organism>
<dbReference type="RefSeq" id="WP_203745983.1">
    <property type="nucleotide sequence ID" value="NZ_BONF01000014.1"/>
</dbReference>
<dbReference type="Proteomes" id="UP000601223">
    <property type="component" value="Unassembled WGS sequence"/>
</dbReference>
<gene>
    <name evidence="2" type="ORF">Cba03nite_28700</name>
</gene>
<reference evidence="2 3" key="1">
    <citation type="submission" date="2021-01" db="EMBL/GenBank/DDBJ databases">
        <title>Whole genome shotgun sequence of Catellatospora bangladeshensis NBRC 107357.</title>
        <authorList>
            <person name="Komaki H."/>
            <person name="Tamura T."/>
        </authorList>
    </citation>
    <scope>NUCLEOTIDE SEQUENCE [LARGE SCALE GENOMIC DNA]</scope>
    <source>
        <strain evidence="2 3">NBRC 107357</strain>
    </source>
</reference>
<evidence type="ECO:0000256" key="1">
    <source>
        <dbReference type="SAM" id="MobiDB-lite"/>
    </source>
</evidence>
<dbReference type="AlphaFoldDB" id="A0A8J3NJJ1"/>
<dbReference type="Gene3D" id="1.25.10.10">
    <property type="entry name" value="Leucine-rich Repeat Variant"/>
    <property type="match status" value="1"/>
</dbReference>
<evidence type="ECO:0000313" key="2">
    <source>
        <dbReference type="EMBL" id="GIF81521.1"/>
    </source>
</evidence>